<dbReference type="STRING" id="1317121.ATO11_18890"/>
<dbReference type="RefSeq" id="WP_050532484.1">
    <property type="nucleotide sequence ID" value="NZ_AQQZ01000014.1"/>
</dbReference>
<accession>A0A0L1JK45</accession>
<name>A0A0L1JK45_9RHOB</name>
<proteinExistence type="predicted"/>
<dbReference type="EMBL" id="AQQZ01000014">
    <property type="protein sequence ID" value="KNG92129.1"/>
    <property type="molecule type" value="Genomic_DNA"/>
</dbReference>
<feature type="transmembrane region" description="Helical" evidence="1">
    <location>
        <begin position="48"/>
        <end position="67"/>
    </location>
</feature>
<evidence type="ECO:0000313" key="2">
    <source>
        <dbReference type="EMBL" id="KNG92129.1"/>
    </source>
</evidence>
<dbReference type="AlphaFoldDB" id="A0A0L1JK45"/>
<keyword evidence="1" id="KW-0472">Membrane</keyword>
<comment type="caution">
    <text evidence="2">The sequence shown here is derived from an EMBL/GenBank/DDBJ whole genome shotgun (WGS) entry which is preliminary data.</text>
</comment>
<dbReference type="Proteomes" id="UP000036938">
    <property type="component" value="Unassembled WGS sequence"/>
</dbReference>
<gene>
    <name evidence="2" type="ORF">ATO11_18890</name>
</gene>
<feature type="transmembrane region" description="Helical" evidence="1">
    <location>
        <begin position="24"/>
        <end position="42"/>
    </location>
</feature>
<reference evidence="2 3" key="1">
    <citation type="journal article" date="2015" name="Int. J. Syst. Evol. Microbiol.">
        <title>Aestuariivita atlantica sp. nov., isolated from deep sea sediment of the Atlantic Ocean.</title>
        <authorList>
            <person name="Li G."/>
            <person name="Lai Q."/>
            <person name="Du Y."/>
            <person name="Liu X."/>
            <person name="Sun F."/>
            <person name="Shao Z."/>
        </authorList>
    </citation>
    <scope>NUCLEOTIDE SEQUENCE [LARGE SCALE GENOMIC DNA]</scope>
    <source>
        <strain evidence="2 3">22II-S11-z3</strain>
    </source>
</reference>
<keyword evidence="1" id="KW-1133">Transmembrane helix</keyword>
<evidence type="ECO:0000313" key="3">
    <source>
        <dbReference type="Proteomes" id="UP000036938"/>
    </source>
</evidence>
<protein>
    <submittedName>
        <fullName evidence="2">Uncharacterized protein</fullName>
    </submittedName>
</protein>
<keyword evidence="1" id="KW-0812">Transmembrane</keyword>
<keyword evidence="3" id="KW-1185">Reference proteome</keyword>
<sequence>MFGMAMNSAKLFVTGKLFQDYSKVIRQMLIAIAIGVVILYGVAQVAPIWAAAAVAGAVSGFLQPILFKDLKYA</sequence>
<organism evidence="2 3">
    <name type="scientific">Pseudaestuariivita atlantica</name>
    <dbReference type="NCBI Taxonomy" id="1317121"/>
    <lineage>
        <taxon>Bacteria</taxon>
        <taxon>Pseudomonadati</taxon>
        <taxon>Pseudomonadota</taxon>
        <taxon>Alphaproteobacteria</taxon>
        <taxon>Rhodobacterales</taxon>
        <taxon>Paracoccaceae</taxon>
        <taxon>Pseudaestuariivita</taxon>
    </lineage>
</organism>
<dbReference type="OrthoDB" id="517039at2"/>
<evidence type="ECO:0000256" key="1">
    <source>
        <dbReference type="SAM" id="Phobius"/>
    </source>
</evidence>